<dbReference type="GO" id="GO:0005975">
    <property type="term" value="P:carbohydrate metabolic process"/>
    <property type="evidence" value="ECO:0007669"/>
    <property type="project" value="InterPro"/>
</dbReference>
<dbReference type="GeneID" id="70219882"/>
<dbReference type="InterPro" id="IPR017853">
    <property type="entry name" value="GH"/>
</dbReference>
<protein>
    <submittedName>
        <fullName evidence="2">Glycoside hydrolase superfamily</fullName>
    </submittedName>
</protein>
<evidence type="ECO:0000313" key="3">
    <source>
        <dbReference type="Proteomes" id="UP000720189"/>
    </source>
</evidence>
<reference evidence="2" key="1">
    <citation type="journal article" date="2021" name="Nat. Commun.">
        <title>Genetic determinants of endophytism in the Arabidopsis root mycobiome.</title>
        <authorList>
            <person name="Mesny F."/>
            <person name="Miyauchi S."/>
            <person name="Thiergart T."/>
            <person name="Pickel B."/>
            <person name="Atanasova L."/>
            <person name="Karlsson M."/>
            <person name="Huettel B."/>
            <person name="Barry K.W."/>
            <person name="Haridas S."/>
            <person name="Chen C."/>
            <person name="Bauer D."/>
            <person name="Andreopoulos W."/>
            <person name="Pangilinan J."/>
            <person name="LaButti K."/>
            <person name="Riley R."/>
            <person name="Lipzen A."/>
            <person name="Clum A."/>
            <person name="Drula E."/>
            <person name="Henrissat B."/>
            <person name="Kohler A."/>
            <person name="Grigoriev I.V."/>
            <person name="Martin F.M."/>
            <person name="Hacquard S."/>
        </authorList>
    </citation>
    <scope>NUCLEOTIDE SEQUENCE</scope>
    <source>
        <strain evidence="2">MPI-CAGE-AT-0023</strain>
    </source>
</reference>
<sequence length="134" mass="15246">MSYRIAGRLDNRRSFRNITDICHRAGIKVIIDTVFNHMSALSGISTDGSSYSKYNYPGLYSFFDFDDYTSGIRDYSDHWNAQHCKLLGLADLDTHEEYPRRAISGYINDLLSLGVDDCPNFLSRITSSRDLPCS</sequence>
<dbReference type="PANTHER" id="PTHR43447">
    <property type="entry name" value="ALPHA-AMYLASE"/>
    <property type="match status" value="1"/>
</dbReference>
<gene>
    <name evidence="2" type="ORF">BKA55DRAFT_537524</name>
</gene>
<dbReference type="RefSeq" id="XP_046050680.1">
    <property type="nucleotide sequence ID" value="XM_046189928.1"/>
</dbReference>
<comment type="similarity">
    <text evidence="1">Belongs to the glycosyl hydrolase 13 family.</text>
</comment>
<proteinExistence type="inferred from homology"/>
<name>A0A9P9HD93_FUSRE</name>
<dbReference type="Gene3D" id="3.20.20.80">
    <property type="entry name" value="Glycosidases"/>
    <property type="match status" value="1"/>
</dbReference>
<dbReference type="SUPFAM" id="SSF51445">
    <property type="entry name" value="(Trans)glycosidases"/>
    <property type="match status" value="1"/>
</dbReference>
<dbReference type="OrthoDB" id="550577at2759"/>
<organism evidence="2 3">
    <name type="scientific">Fusarium redolens</name>
    <dbReference type="NCBI Taxonomy" id="48865"/>
    <lineage>
        <taxon>Eukaryota</taxon>
        <taxon>Fungi</taxon>
        <taxon>Dikarya</taxon>
        <taxon>Ascomycota</taxon>
        <taxon>Pezizomycotina</taxon>
        <taxon>Sordariomycetes</taxon>
        <taxon>Hypocreomycetidae</taxon>
        <taxon>Hypocreales</taxon>
        <taxon>Nectriaceae</taxon>
        <taxon>Fusarium</taxon>
        <taxon>Fusarium redolens species complex</taxon>
    </lineage>
</organism>
<comment type="caution">
    <text evidence="2">The sequence shown here is derived from an EMBL/GenBank/DDBJ whole genome shotgun (WGS) entry which is preliminary data.</text>
</comment>
<evidence type="ECO:0000313" key="2">
    <source>
        <dbReference type="EMBL" id="KAH7255111.1"/>
    </source>
</evidence>
<accession>A0A9P9HD93</accession>
<dbReference type="AlphaFoldDB" id="A0A9P9HD93"/>
<keyword evidence="2" id="KW-0378">Hydrolase</keyword>
<dbReference type="GO" id="GO:0016787">
    <property type="term" value="F:hydrolase activity"/>
    <property type="evidence" value="ECO:0007669"/>
    <property type="project" value="UniProtKB-KW"/>
</dbReference>
<dbReference type="Proteomes" id="UP000720189">
    <property type="component" value="Unassembled WGS sequence"/>
</dbReference>
<dbReference type="EMBL" id="JAGMUX010000006">
    <property type="protein sequence ID" value="KAH7255111.1"/>
    <property type="molecule type" value="Genomic_DNA"/>
</dbReference>
<evidence type="ECO:0000256" key="1">
    <source>
        <dbReference type="ARBA" id="ARBA00008061"/>
    </source>
</evidence>
<keyword evidence="3" id="KW-1185">Reference proteome</keyword>